<name>A0ACD3AM92_9AGAR</name>
<proteinExistence type="predicted"/>
<reference evidence="1 2" key="1">
    <citation type="journal article" date="2019" name="Nat. Ecol. Evol.">
        <title>Megaphylogeny resolves global patterns of mushroom evolution.</title>
        <authorList>
            <person name="Varga T."/>
            <person name="Krizsan K."/>
            <person name="Foldi C."/>
            <person name="Dima B."/>
            <person name="Sanchez-Garcia M."/>
            <person name="Sanchez-Ramirez S."/>
            <person name="Szollosi G.J."/>
            <person name="Szarkandi J.G."/>
            <person name="Papp V."/>
            <person name="Albert L."/>
            <person name="Andreopoulos W."/>
            <person name="Angelini C."/>
            <person name="Antonin V."/>
            <person name="Barry K.W."/>
            <person name="Bougher N.L."/>
            <person name="Buchanan P."/>
            <person name="Buyck B."/>
            <person name="Bense V."/>
            <person name="Catcheside P."/>
            <person name="Chovatia M."/>
            <person name="Cooper J."/>
            <person name="Damon W."/>
            <person name="Desjardin D."/>
            <person name="Finy P."/>
            <person name="Geml J."/>
            <person name="Haridas S."/>
            <person name="Hughes K."/>
            <person name="Justo A."/>
            <person name="Karasinski D."/>
            <person name="Kautmanova I."/>
            <person name="Kiss B."/>
            <person name="Kocsube S."/>
            <person name="Kotiranta H."/>
            <person name="LaButti K.M."/>
            <person name="Lechner B.E."/>
            <person name="Liimatainen K."/>
            <person name="Lipzen A."/>
            <person name="Lukacs Z."/>
            <person name="Mihaltcheva S."/>
            <person name="Morgado L.N."/>
            <person name="Niskanen T."/>
            <person name="Noordeloos M.E."/>
            <person name="Ohm R.A."/>
            <person name="Ortiz-Santana B."/>
            <person name="Ovrebo C."/>
            <person name="Racz N."/>
            <person name="Riley R."/>
            <person name="Savchenko A."/>
            <person name="Shiryaev A."/>
            <person name="Soop K."/>
            <person name="Spirin V."/>
            <person name="Szebenyi C."/>
            <person name="Tomsovsky M."/>
            <person name="Tulloss R.E."/>
            <person name="Uehling J."/>
            <person name="Grigoriev I.V."/>
            <person name="Vagvolgyi C."/>
            <person name="Papp T."/>
            <person name="Martin F.M."/>
            <person name="Miettinen O."/>
            <person name="Hibbett D.S."/>
            <person name="Nagy L.G."/>
        </authorList>
    </citation>
    <scope>NUCLEOTIDE SEQUENCE [LARGE SCALE GENOMIC DNA]</scope>
    <source>
        <strain evidence="1 2">NL-1719</strain>
    </source>
</reference>
<sequence>MITLRDLLRSSPPPLNKQGLTAPMHHPQPPIANIRLPDRLTLRQVVAYPYLHEKLDALVDTISTGIDGSILTSPLPCNFSDTNRDNEMLPAPDYHSKVSESCLKGASALLRAHPEFQESSATPDLPLAWKFRAEPALGVPDCGVGVLDHVATRQPLVVWAFHPTPPPDVVSEIVRIPSKSINGYAWRRPNPTTSGESGNQDGAASFLERTPDYITKDVISTIFPSWWIHIDLSVRDPSALLPDIVPESSEDEQACSTIQRAWLLATLHDATFIVLSDGTSERIGIRHRASQTLFLSGPIKIAHRINYFKSQIGLYLAAYYDSFKRFRPLPPVDDSPESALSLSVHLPIQFCGAPPEIWIKDDGHLDLLKGFKHIPFSPGHTTMLQGPHLKLRPTMTSYLPFQGALYSGEMHVQDKLCVASSSGVLPCKILCHEFAKYQALMREGPFRPTQILQYYSLLRRNGTDATMALILDNPGTALDAYKGHLTLRQVDSFLKQLRQIHLAGFLHGHLISENLYVGEDNVSAFIIGFSNACEVDLSTENGRARCGWEVEQLANTLWSKHDCTHELLNRIIENADYDNWDWGTYSQWRETLVATGNQMTDHPPRAVVALV</sequence>
<dbReference type="EMBL" id="ML208399">
    <property type="protein sequence ID" value="TFK66617.1"/>
    <property type="molecule type" value="Genomic_DNA"/>
</dbReference>
<evidence type="ECO:0000313" key="1">
    <source>
        <dbReference type="EMBL" id="TFK66617.1"/>
    </source>
</evidence>
<organism evidence="1 2">
    <name type="scientific">Pluteus cervinus</name>
    <dbReference type="NCBI Taxonomy" id="181527"/>
    <lineage>
        <taxon>Eukaryota</taxon>
        <taxon>Fungi</taxon>
        <taxon>Dikarya</taxon>
        <taxon>Basidiomycota</taxon>
        <taxon>Agaricomycotina</taxon>
        <taxon>Agaricomycetes</taxon>
        <taxon>Agaricomycetidae</taxon>
        <taxon>Agaricales</taxon>
        <taxon>Pluteineae</taxon>
        <taxon>Pluteaceae</taxon>
        <taxon>Pluteus</taxon>
    </lineage>
</organism>
<gene>
    <name evidence="1" type="ORF">BDN72DRAFT_899665</name>
</gene>
<protein>
    <submittedName>
        <fullName evidence="1">Uncharacterized protein</fullName>
    </submittedName>
</protein>
<evidence type="ECO:0000313" key="2">
    <source>
        <dbReference type="Proteomes" id="UP000308600"/>
    </source>
</evidence>
<keyword evidence="2" id="KW-1185">Reference proteome</keyword>
<dbReference type="Proteomes" id="UP000308600">
    <property type="component" value="Unassembled WGS sequence"/>
</dbReference>
<accession>A0ACD3AM92</accession>